<dbReference type="AlphaFoldDB" id="A0A146FT22"/>
<evidence type="ECO:0000313" key="2">
    <source>
        <dbReference type="Proteomes" id="UP000075230"/>
    </source>
</evidence>
<comment type="caution">
    <text evidence="1">The sequence shown here is derived from an EMBL/GenBank/DDBJ whole genome shotgun (WGS) entry which is preliminary data.</text>
</comment>
<protein>
    <submittedName>
        <fullName evidence="1">Chromo domain protein</fullName>
    </submittedName>
</protein>
<gene>
    <name evidence="1" type="ORF">RIB2604_02600290</name>
</gene>
<dbReference type="EMBL" id="BCWF01000025">
    <property type="protein sequence ID" value="GAT28389.1"/>
    <property type="molecule type" value="Genomic_DNA"/>
</dbReference>
<organism evidence="1 2">
    <name type="scientific">Aspergillus kawachii</name>
    <name type="common">White koji mold</name>
    <name type="synonym">Aspergillus awamori var. kawachi</name>
    <dbReference type="NCBI Taxonomy" id="1069201"/>
    <lineage>
        <taxon>Eukaryota</taxon>
        <taxon>Fungi</taxon>
        <taxon>Dikarya</taxon>
        <taxon>Ascomycota</taxon>
        <taxon>Pezizomycotina</taxon>
        <taxon>Eurotiomycetes</taxon>
        <taxon>Eurotiomycetidae</taxon>
        <taxon>Eurotiales</taxon>
        <taxon>Aspergillaceae</taxon>
        <taxon>Aspergillus</taxon>
        <taxon>Aspergillus subgen. Circumdati</taxon>
    </lineage>
</organism>
<reference evidence="1 2" key="1">
    <citation type="journal article" date="2016" name="DNA Res.">
        <title>Genome sequence of Aspergillus luchuensis NBRC 4314.</title>
        <authorList>
            <person name="Yamada O."/>
            <person name="Machida M."/>
            <person name="Hosoyama A."/>
            <person name="Goto M."/>
            <person name="Takahashi T."/>
            <person name="Futagami T."/>
            <person name="Yamagata Y."/>
            <person name="Takeuchi M."/>
            <person name="Kobayashi T."/>
            <person name="Koike H."/>
            <person name="Abe K."/>
            <person name="Asai K."/>
            <person name="Arita M."/>
            <person name="Fujita N."/>
            <person name="Fukuda K."/>
            <person name="Higa K."/>
            <person name="Horikawa H."/>
            <person name="Ishikawa T."/>
            <person name="Jinno K."/>
            <person name="Kato Y."/>
            <person name="Kirimura K."/>
            <person name="Mizutani O."/>
            <person name="Nakasone K."/>
            <person name="Sano M."/>
            <person name="Shiraishi Y."/>
            <person name="Tsukahara M."/>
            <person name="Gomi K."/>
        </authorList>
    </citation>
    <scope>NUCLEOTIDE SEQUENCE [LARGE SCALE GENOMIC DNA]</scope>
    <source>
        <strain evidence="1 2">RIB 2604</strain>
    </source>
</reference>
<name>A0A146FT22_ASPKA</name>
<sequence>MDFVWRTSWEPVLMIEIVSRLSASGKLKARKVAAAATATNECDGKGDCGTVPEIRPWI</sequence>
<proteinExistence type="predicted"/>
<accession>A0A146FT22</accession>
<reference evidence="2" key="2">
    <citation type="submission" date="2016-02" db="EMBL/GenBank/DDBJ databases">
        <title>Genome sequencing of Aspergillus luchuensis NBRC 4314.</title>
        <authorList>
            <person name="Yamada O."/>
        </authorList>
    </citation>
    <scope>NUCLEOTIDE SEQUENCE [LARGE SCALE GENOMIC DNA]</scope>
    <source>
        <strain evidence="2">RIB 2604</strain>
    </source>
</reference>
<evidence type="ECO:0000313" key="1">
    <source>
        <dbReference type="EMBL" id="GAT28389.1"/>
    </source>
</evidence>
<dbReference type="Proteomes" id="UP000075230">
    <property type="component" value="Unassembled WGS sequence"/>
</dbReference>